<dbReference type="RefSeq" id="XP_001022328.2">
    <property type="nucleotide sequence ID" value="XM_001022328.2"/>
</dbReference>
<dbReference type="KEGG" id="tet:TTHERM_00556650"/>
<proteinExistence type="predicted"/>
<dbReference type="EMBL" id="GG662547">
    <property type="protein sequence ID" value="EAS02083.2"/>
    <property type="molecule type" value="Genomic_DNA"/>
</dbReference>
<accession>I7MLH0</accession>
<reference evidence="2" key="1">
    <citation type="journal article" date="2006" name="PLoS Biol.">
        <title>Macronuclear genome sequence of the ciliate Tetrahymena thermophila, a model eukaryote.</title>
        <authorList>
            <person name="Eisen J.A."/>
            <person name="Coyne R.S."/>
            <person name="Wu M."/>
            <person name="Wu D."/>
            <person name="Thiagarajan M."/>
            <person name="Wortman J.R."/>
            <person name="Badger J.H."/>
            <person name="Ren Q."/>
            <person name="Amedeo P."/>
            <person name="Jones K.M."/>
            <person name="Tallon L.J."/>
            <person name="Delcher A.L."/>
            <person name="Salzberg S.L."/>
            <person name="Silva J.C."/>
            <person name="Haas B.J."/>
            <person name="Majoros W.H."/>
            <person name="Farzad M."/>
            <person name="Carlton J.M."/>
            <person name="Smith R.K. Jr."/>
            <person name="Garg J."/>
            <person name="Pearlman R.E."/>
            <person name="Karrer K.M."/>
            <person name="Sun L."/>
            <person name="Manning G."/>
            <person name="Elde N.C."/>
            <person name="Turkewitz A.P."/>
            <person name="Asai D.J."/>
            <person name="Wilkes D.E."/>
            <person name="Wang Y."/>
            <person name="Cai H."/>
            <person name="Collins K."/>
            <person name="Stewart B.A."/>
            <person name="Lee S.R."/>
            <person name="Wilamowska K."/>
            <person name="Weinberg Z."/>
            <person name="Ruzzo W.L."/>
            <person name="Wloga D."/>
            <person name="Gaertig J."/>
            <person name="Frankel J."/>
            <person name="Tsao C.-C."/>
            <person name="Gorovsky M.A."/>
            <person name="Keeling P.J."/>
            <person name="Waller R.F."/>
            <person name="Patron N.J."/>
            <person name="Cherry J.M."/>
            <person name="Stover N.A."/>
            <person name="Krieger C.J."/>
            <person name="del Toro C."/>
            <person name="Ryder H.F."/>
            <person name="Williamson S.C."/>
            <person name="Barbeau R.A."/>
            <person name="Hamilton E.P."/>
            <person name="Orias E."/>
        </authorList>
    </citation>
    <scope>NUCLEOTIDE SEQUENCE [LARGE SCALE GENOMIC DNA]</scope>
    <source>
        <strain evidence="2">SB210</strain>
    </source>
</reference>
<evidence type="ECO:0000313" key="2">
    <source>
        <dbReference type="Proteomes" id="UP000009168"/>
    </source>
</evidence>
<dbReference type="InParanoid" id="I7MLH0"/>
<evidence type="ECO:0000313" key="1">
    <source>
        <dbReference type="EMBL" id="EAS02083.2"/>
    </source>
</evidence>
<dbReference type="GeneID" id="7838152"/>
<dbReference type="AlphaFoldDB" id="I7MLH0"/>
<gene>
    <name evidence="1" type="ORF">TTHERM_00556650</name>
</gene>
<sequence length="676" mass="78182">MYSQENELKNAITFIGLKIFTQCTISNVQIKISFGQFQTKKLIFEEIQPIRYRSNTNEQLQQKIGQIYLELSSFPNLQPYLREMKLFELQNLNLSIENLEIQSKNLQAQVIYLGQNCNINIQNLHLKDSLIEENLVYNNYLQPYIMTYINSDNNFKIDNLIVQNCNFRQQYVLIYSYSNDEKQIQIIIDNFVIKDSYIVNSLIYIDNEYISNQFAKINLKSENIDYEGINSLIFIKNNVLILTLQLEINNKIKTQNGLIQLSNQQQLDLLNSYILINEQSEISLGLGGILQIFDVTNLKITDLNVISQSQRVIQGQFGGIFQMNGIYELNLDSVQARSVKFEGQGGFAYIQANKIYIKNSNFKDFYSKGSGGTMFIIYFQLDMKNVIIANSQSELLGGAIYFQNYEIQTIFNFQNVKILNSEAFIGGGFIINTYAQELIGVSFENNKSVKYDNNIFFPISFINIIGFGEFNPQLGDGFQHIPKEFSQQNFYNQQQINLKDVNINQIYYFELEFVFTDGTILRYEDLQTKNFSYSSKSSKKVKMDKQKFKITRSSTLNTVTIYKSVQIKIKLDAQNVLHNNLKLAMLTQQNLNEDTIYPIIHQILVKITKIIKFKQQDVLSFLRTAMVEQNLMTVNAINLIQVLFVLSVTGKKLGLILCTQEVTLSHARNVKILHKI</sequence>
<dbReference type="Proteomes" id="UP000009168">
    <property type="component" value="Unassembled WGS sequence"/>
</dbReference>
<organism evidence="1 2">
    <name type="scientific">Tetrahymena thermophila (strain SB210)</name>
    <dbReference type="NCBI Taxonomy" id="312017"/>
    <lineage>
        <taxon>Eukaryota</taxon>
        <taxon>Sar</taxon>
        <taxon>Alveolata</taxon>
        <taxon>Ciliophora</taxon>
        <taxon>Intramacronucleata</taxon>
        <taxon>Oligohymenophorea</taxon>
        <taxon>Hymenostomatida</taxon>
        <taxon>Tetrahymenina</taxon>
        <taxon>Tetrahymenidae</taxon>
        <taxon>Tetrahymena</taxon>
    </lineage>
</organism>
<protein>
    <submittedName>
        <fullName evidence="1">Uncharacterized protein</fullName>
    </submittedName>
</protein>
<name>I7MLH0_TETTS</name>
<keyword evidence="2" id="KW-1185">Reference proteome</keyword>